<accession>Q9TR35</accession>
<dbReference type="AlphaFoldDB" id="Q9TR35"/>
<organism>
    <name type="scientific">Sus scrofa</name>
    <name type="common">Pig</name>
    <dbReference type="NCBI Taxonomy" id="9823"/>
    <lineage>
        <taxon>Eukaryota</taxon>
        <taxon>Metazoa</taxon>
        <taxon>Chordata</taxon>
        <taxon>Craniata</taxon>
        <taxon>Vertebrata</taxon>
        <taxon>Euteleostomi</taxon>
        <taxon>Mammalia</taxon>
        <taxon>Eutheria</taxon>
        <taxon>Laurasiatheria</taxon>
        <taxon>Artiodactyla</taxon>
        <taxon>Suina</taxon>
        <taxon>Suidae</taxon>
        <taxon>Sus</taxon>
    </lineage>
</organism>
<protein>
    <submittedName>
        <fullName>120 kDa POG-2 antigen</fullName>
    </submittedName>
</protein>
<name>Q9TR35_PIG</name>
<keyword id="KW-0903">Direct protein sequencing</keyword>
<reference key="1">
    <citation type="journal article" date="1995" name="Biol. Reprod.">
        <title>A porcine homolog of human integrin alpha 6 is a differentiation antigen of granulosa cells.</title>
        <authorList>
            <person name="Fujiwara H."/>
            <person name="Ueda M."/>
            <person name="Takakura K."/>
            <person name="Mori T."/>
            <person name="Maeda M."/>
        </authorList>
    </citation>
    <scope>PROTEIN SEQUENCE</scope>
</reference>
<sequence>FNLDTREDNVIEKTGD</sequence>
<proteinExistence type="evidence at protein level"/>